<keyword evidence="2" id="KW-0067">ATP-binding</keyword>
<protein>
    <submittedName>
        <fullName evidence="5">DEAD/DEAH box helicase domain protein</fullName>
    </submittedName>
</protein>
<keyword evidence="1" id="KW-0547">Nucleotide-binding</keyword>
<feature type="domain" description="Helicase ATP-binding" evidence="3">
    <location>
        <begin position="29"/>
        <end position="206"/>
    </location>
</feature>
<dbReference type="OrthoDB" id="9774462at2"/>
<dbReference type="GO" id="GO:0016887">
    <property type="term" value="F:ATP hydrolysis activity"/>
    <property type="evidence" value="ECO:0007669"/>
    <property type="project" value="TreeGrafter"/>
</dbReference>
<evidence type="ECO:0000313" key="5">
    <source>
        <dbReference type="EMBL" id="ACR79194.1"/>
    </source>
</evidence>
<gene>
    <name evidence="5" type="ordered locus">Kole_0471</name>
</gene>
<dbReference type="EMBL" id="CP001634">
    <property type="protein sequence ID" value="ACR79194.1"/>
    <property type="molecule type" value="Genomic_DNA"/>
</dbReference>
<dbReference type="GO" id="GO:0003677">
    <property type="term" value="F:DNA binding"/>
    <property type="evidence" value="ECO:0007669"/>
    <property type="project" value="TreeGrafter"/>
</dbReference>
<dbReference type="PANTHER" id="PTHR47962">
    <property type="entry name" value="ATP-DEPENDENT HELICASE LHR-RELATED-RELATED"/>
    <property type="match status" value="1"/>
</dbReference>
<sequence length="716" mass="81442">MPKLSSSVASFLTNNLGWKSLTAIQKKAIPEIISGKNVLIIAGTASGKTEAAMIPILQKMSKNRGKGIICIYFAPLKALINDIAQRLKGIFERFDFYVGKWHGDVSQSDKIYALKEAKILVTTPESMEGLLTSKKFSPEIFSDLRFVVIDEVHNFANNPRGAQLMSLIERLQIISRNEIQRVAMSATVGNPEKLLQWITGCSERESVVIETNSASRREINVRKEEEIELSDLVKNLLSENKKIIIFADSRKEVEHYTRKLLDSGIEALPHHSSVSKTIRESIEKAFKANDKSCVIIATSTLELGIDVGNVDTVIFLNVPYSTSSFLQRIGRSGRKSKISKAWILIPREEDLIRFLGIATMLQDGEVEKVRPLWYYPQLFAHQIIALTYEKQKLLIEHLKVLKNASPFKEIKKDDFELLRDHLLNKHYLELNSENYLVPGSETLEIMESGYKKKNFVVLFPTTVDFIVYHKGVEIGTLHPIFAQTLQESFQKEGYAVFSLAKENWRVEKIDTRKRKIDVVPTNESQIPKWMSFGSKMDFDFAQAIRKALISQEIPKNVNVSETIKSELLDLMDVEKNTVATDRYLVTSQLATPNMYEIDVFTYFGNQGNLLLKYLIKMLGIEKIKINWRSINIKSEKSIDRILAGLKELISKPDSEILDLLTAFLLKNNKEISTLYLQLGDTLKRYIPPELQARSLAKYLLDDRVVDALRSDLVGES</sequence>
<dbReference type="eggNOG" id="COG1201">
    <property type="taxonomic scope" value="Bacteria"/>
</dbReference>
<evidence type="ECO:0000259" key="4">
    <source>
        <dbReference type="PROSITE" id="PS51194"/>
    </source>
</evidence>
<dbReference type="SMART" id="SM00487">
    <property type="entry name" value="DEXDc"/>
    <property type="match status" value="1"/>
</dbReference>
<evidence type="ECO:0000313" key="6">
    <source>
        <dbReference type="Proteomes" id="UP000002382"/>
    </source>
</evidence>
<dbReference type="PROSITE" id="PS51192">
    <property type="entry name" value="HELICASE_ATP_BIND_1"/>
    <property type="match status" value="1"/>
</dbReference>
<reference evidence="5 6" key="2">
    <citation type="journal article" date="2011" name="J. Bacteriol.">
        <title>Genome Sequence of Kosmotoga olearia Strain TBF 19.5.1, a Thermophilic Bacterium with a Wide Growth Temperature Range, Isolated from the Troll B Oil Platform in the North Sea.</title>
        <authorList>
            <person name="Swithers K.S."/>
            <person name="Dipippo J.L."/>
            <person name="Bruce D.C."/>
            <person name="Detter C."/>
            <person name="Tapia R."/>
            <person name="Han S."/>
            <person name="Goodwin L.A."/>
            <person name="Han J."/>
            <person name="Woyke T."/>
            <person name="Pitluck S."/>
            <person name="Pennacchio L."/>
            <person name="Nolan M."/>
            <person name="Mikhailova N."/>
            <person name="Land M.L."/>
            <person name="Nesbo C.L."/>
            <person name="Gogarten J.P."/>
            <person name="Noll K.M."/>
        </authorList>
    </citation>
    <scope>NUCLEOTIDE SEQUENCE [LARGE SCALE GENOMIC DNA]</scope>
    <source>
        <strain evidence="6">ATCC BAA-1733 / DSM 21960 / TBF 19.5.1</strain>
    </source>
</reference>
<dbReference type="Pfam" id="PF00270">
    <property type="entry name" value="DEAD"/>
    <property type="match status" value="1"/>
</dbReference>
<feature type="domain" description="Helicase C-terminal" evidence="4">
    <location>
        <begin position="228"/>
        <end position="378"/>
    </location>
</feature>
<evidence type="ECO:0000259" key="3">
    <source>
        <dbReference type="PROSITE" id="PS51192"/>
    </source>
</evidence>
<dbReference type="RefSeq" id="WP_012744981.1">
    <property type="nucleotide sequence ID" value="NC_012785.1"/>
</dbReference>
<accession>C5CE86</accession>
<dbReference type="SMART" id="SM00490">
    <property type="entry name" value="HELICc"/>
    <property type="match status" value="1"/>
</dbReference>
<dbReference type="STRING" id="521045.Kole_0471"/>
<evidence type="ECO:0000256" key="1">
    <source>
        <dbReference type="ARBA" id="ARBA00022741"/>
    </source>
</evidence>
<dbReference type="GO" id="GO:0005524">
    <property type="term" value="F:ATP binding"/>
    <property type="evidence" value="ECO:0007669"/>
    <property type="project" value="UniProtKB-KW"/>
</dbReference>
<dbReference type="SUPFAM" id="SSF52540">
    <property type="entry name" value="P-loop containing nucleoside triphosphate hydrolases"/>
    <property type="match status" value="1"/>
</dbReference>
<dbReference type="PANTHER" id="PTHR47962:SF5">
    <property type="entry name" value="ATP-DEPENDENT HELICASE LHR-RELATED"/>
    <property type="match status" value="1"/>
</dbReference>
<dbReference type="KEGG" id="kol:Kole_0471"/>
<evidence type="ECO:0000256" key="2">
    <source>
        <dbReference type="ARBA" id="ARBA00022840"/>
    </source>
</evidence>
<reference evidence="5 6" key="1">
    <citation type="submission" date="2009-06" db="EMBL/GenBank/DDBJ databases">
        <title>Complete sequence of Thermotogales bacterium TBF 19.5.1.</title>
        <authorList>
            <consortium name="US DOE Joint Genome Institute"/>
            <person name="Lucas S."/>
            <person name="Copeland A."/>
            <person name="Lapidus A."/>
            <person name="Glavina del Rio T."/>
            <person name="Tice H."/>
            <person name="Bruce D."/>
            <person name="Goodwin L."/>
            <person name="Pitluck S."/>
            <person name="Chertkov O."/>
            <person name="Brettin T."/>
            <person name="Detter J.C."/>
            <person name="Han C."/>
            <person name="Schmutz J."/>
            <person name="Larimer F."/>
            <person name="Land M."/>
            <person name="Hauser L."/>
            <person name="Kyrpides N."/>
            <person name="Ovchinnikova G."/>
            <person name="Noll K."/>
        </authorList>
    </citation>
    <scope>NUCLEOTIDE SEQUENCE [LARGE SCALE GENOMIC DNA]</scope>
    <source>
        <strain evidence="6">ATCC BAA-1733 / DSM 21960 / TBF 19.5.1</strain>
    </source>
</reference>
<name>C5CE86_KOSOT</name>
<dbReference type="GO" id="GO:0004386">
    <property type="term" value="F:helicase activity"/>
    <property type="evidence" value="ECO:0007669"/>
    <property type="project" value="UniProtKB-KW"/>
</dbReference>
<organism evidence="5 6">
    <name type="scientific">Kosmotoga olearia (strain ATCC BAA-1733 / DSM 21960 / TBF 19.5.1)</name>
    <dbReference type="NCBI Taxonomy" id="521045"/>
    <lineage>
        <taxon>Bacteria</taxon>
        <taxon>Thermotogati</taxon>
        <taxon>Thermotogota</taxon>
        <taxon>Thermotogae</taxon>
        <taxon>Kosmotogales</taxon>
        <taxon>Kosmotogaceae</taxon>
        <taxon>Kosmotoga</taxon>
    </lineage>
</organism>
<dbReference type="InterPro" id="IPR014001">
    <property type="entry name" value="Helicase_ATP-bd"/>
</dbReference>
<dbReference type="HOGENOM" id="CLU_002025_2_1_0"/>
<keyword evidence="5" id="KW-0378">Hydrolase</keyword>
<keyword evidence="5" id="KW-0347">Helicase</keyword>
<dbReference type="Gene3D" id="3.40.50.300">
    <property type="entry name" value="P-loop containing nucleotide triphosphate hydrolases"/>
    <property type="match status" value="2"/>
</dbReference>
<proteinExistence type="predicted"/>
<dbReference type="Pfam" id="PF00271">
    <property type="entry name" value="Helicase_C"/>
    <property type="match status" value="1"/>
</dbReference>
<keyword evidence="6" id="KW-1185">Reference proteome</keyword>
<dbReference type="InterPro" id="IPR011545">
    <property type="entry name" value="DEAD/DEAH_box_helicase_dom"/>
</dbReference>
<dbReference type="Proteomes" id="UP000002382">
    <property type="component" value="Chromosome"/>
</dbReference>
<dbReference type="PROSITE" id="PS51194">
    <property type="entry name" value="HELICASE_CTER"/>
    <property type="match status" value="1"/>
</dbReference>
<dbReference type="AlphaFoldDB" id="C5CE86"/>
<dbReference type="InterPro" id="IPR001650">
    <property type="entry name" value="Helicase_C-like"/>
</dbReference>
<dbReference type="InterPro" id="IPR052511">
    <property type="entry name" value="ATP-dep_Helicase"/>
</dbReference>
<dbReference type="InterPro" id="IPR027417">
    <property type="entry name" value="P-loop_NTPase"/>
</dbReference>